<evidence type="ECO:0000313" key="11">
    <source>
        <dbReference type="Proteomes" id="UP000009286"/>
    </source>
</evidence>
<gene>
    <name evidence="10" type="ordered locus">MICA_500</name>
</gene>
<dbReference type="InterPro" id="IPR045090">
    <property type="entry name" value="Pept_M3A_M3B"/>
</dbReference>
<dbReference type="eggNOG" id="COG0339">
    <property type="taxonomic scope" value="Bacteria"/>
</dbReference>
<evidence type="ECO:0000256" key="1">
    <source>
        <dbReference type="ARBA" id="ARBA00006040"/>
    </source>
</evidence>
<protein>
    <submittedName>
        <fullName evidence="10">Peptidase M3 family protein</fullName>
    </submittedName>
</protein>
<dbReference type="GO" id="GO:0005829">
    <property type="term" value="C:cytosol"/>
    <property type="evidence" value="ECO:0007669"/>
    <property type="project" value="TreeGrafter"/>
</dbReference>
<proteinExistence type="inferred from homology"/>
<evidence type="ECO:0000256" key="7">
    <source>
        <dbReference type="RuleBase" id="RU003435"/>
    </source>
</evidence>
<name>G2KLK7_MICAA</name>
<keyword evidence="3 7" id="KW-0479">Metal-binding</keyword>
<reference evidence="10 11" key="1">
    <citation type="journal article" date="2011" name="BMC Genomics">
        <title>Genomic insights into an obligate epibiotic bacterial predator: Micavibrio aeruginosavorus ARL-13.</title>
        <authorList>
            <person name="Wang Z."/>
            <person name="Kadouri D."/>
            <person name="Wu M."/>
        </authorList>
    </citation>
    <scope>NUCLEOTIDE SEQUENCE [LARGE SCALE GENOMIC DNA]</scope>
    <source>
        <strain evidence="10 11">ARL-13</strain>
    </source>
</reference>
<evidence type="ECO:0000256" key="8">
    <source>
        <dbReference type="SAM" id="MobiDB-lite"/>
    </source>
</evidence>
<dbReference type="SUPFAM" id="SSF55486">
    <property type="entry name" value="Metalloproteases ('zincins'), catalytic domain"/>
    <property type="match status" value="1"/>
</dbReference>
<dbReference type="RefSeq" id="WP_014102060.1">
    <property type="nucleotide sequence ID" value="NC_016026.1"/>
</dbReference>
<dbReference type="Proteomes" id="UP000009286">
    <property type="component" value="Chromosome"/>
</dbReference>
<dbReference type="InterPro" id="IPR024079">
    <property type="entry name" value="MetalloPept_cat_dom_sf"/>
</dbReference>
<dbReference type="InterPro" id="IPR001567">
    <property type="entry name" value="Pept_M3A_M3B_dom"/>
</dbReference>
<feature type="compositionally biased region" description="Basic residues" evidence="8">
    <location>
        <begin position="698"/>
        <end position="707"/>
    </location>
</feature>
<evidence type="ECO:0000259" key="9">
    <source>
        <dbReference type="Pfam" id="PF01432"/>
    </source>
</evidence>
<dbReference type="AlphaFoldDB" id="G2KLK7"/>
<dbReference type="GO" id="GO:0006508">
    <property type="term" value="P:proteolysis"/>
    <property type="evidence" value="ECO:0007669"/>
    <property type="project" value="UniProtKB-KW"/>
</dbReference>
<dbReference type="GO" id="GO:0046872">
    <property type="term" value="F:metal ion binding"/>
    <property type="evidence" value="ECO:0007669"/>
    <property type="project" value="UniProtKB-UniRule"/>
</dbReference>
<evidence type="ECO:0000256" key="4">
    <source>
        <dbReference type="ARBA" id="ARBA00022801"/>
    </source>
</evidence>
<dbReference type="PANTHER" id="PTHR43660:SF1">
    <property type="entry name" value="DIPEPTIDYL CARBOXYPEPTIDASE"/>
    <property type="match status" value="1"/>
</dbReference>
<dbReference type="GO" id="GO:0004222">
    <property type="term" value="F:metalloendopeptidase activity"/>
    <property type="evidence" value="ECO:0007669"/>
    <property type="project" value="InterPro"/>
</dbReference>
<dbReference type="FunFam" id="3.40.390.10:FF:000009">
    <property type="entry name" value="Oligopeptidase A"/>
    <property type="match status" value="1"/>
</dbReference>
<keyword evidence="6 7" id="KW-0482">Metalloprotease</keyword>
<evidence type="ECO:0000256" key="6">
    <source>
        <dbReference type="ARBA" id="ARBA00023049"/>
    </source>
</evidence>
<dbReference type="GO" id="GO:0004180">
    <property type="term" value="F:carboxypeptidase activity"/>
    <property type="evidence" value="ECO:0007669"/>
    <property type="project" value="TreeGrafter"/>
</dbReference>
<dbReference type="Gene3D" id="3.40.390.10">
    <property type="entry name" value="Collagenase (Catalytic Domain)"/>
    <property type="match status" value="1"/>
</dbReference>
<sequence length="707" mass="79680">MTTHDDTTNPLINPPALPHGVPAFDRIKTEHFKPAFEHFLAQSQAALDEIRFNPDAPTFENTIEALERLDGIMHPVISAYYNFTSFNTSKELMEMSEWVTNLLTPHHIAMMQDEGLFERVKTIYDDRQNLKLSTEQKTLLKKTYRGFLGTGIHLPPEGKVRFQEISEALAKASEEFEQNNIKDAEANPIIVDDIAQLDGIPKDVIGAYAMAAEEKGLTGKWLISDAASTPVLIYGKNRDLRARVHTAGMEQSTSGTYDNHDTIMKIITLRKDQANLMGFETYAHMALSTRMAKNPETVLNFLDRNLKAYRPRAEEHLNRIQKLAKDMDGITDFKPYDYAYYNNINMQRSFNIDNQEIRQYFTLDNVLKGVMTHAEKLFNIRFTATDGKYPVWNKDVKTFDVHDQKTGKQIGVFYGDYFARSGNKQDGAWMNSFRNAGIDQDGKQQIPLILNCCNFIKPAHGEPALLSLDEVITVFHEMGHGLHGLLGKGRYPSLNGTNVTRDFVELPSQVQENWALEKDVLKTYAFHKDTGAVIPDALIDKIIAKGNYAAGYAGLRQTFFGLLDMEWQMIDPANVTSAEDVEDSVIARAWLMPRNGNGMMSTSFGHIFPGGYAAGYYGYKWAEVLDADVFAKFKATDLYDRKLGDDLRRHIYEKGGTRQASNLFRAFMGRNPDPDALLRREGLLPANDNAGTAPQATQKRKGPTPAP</sequence>
<feature type="region of interest" description="Disordered" evidence="8">
    <location>
        <begin position="683"/>
        <end position="707"/>
    </location>
</feature>
<dbReference type="InterPro" id="IPR024077">
    <property type="entry name" value="Neurolysin/TOP_dom2"/>
</dbReference>
<dbReference type="OrthoDB" id="9773538at2"/>
<evidence type="ECO:0000313" key="10">
    <source>
        <dbReference type="EMBL" id="AEP08837.1"/>
    </source>
</evidence>
<dbReference type="CDD" id="cd06456">
    <property type="entry name" value="M3A_DCP"/>
    <property type="match status" value="1"/>
</dbReference>
<keyword evidence="4 7" id="KW-0378">Hydrolase</keyword>
<keyword evidence="5 7" id="KW-0862">Zinc</keyword>
<keyword evidence="2 7" id="KW-0645">Protease</keyword>
<dbReference type="Gene3D" id="1.10.1370.10">
    <property type="entry name" value="Neurolysin, domain 3"/>
    <property type="match status" value="1"/>
</dbReference>
<keyword evidence="11" id="KW-1185">Reference proteome</keyword>
<dbReference type="EMBL" id="CP002382">
    <property type="protein sequence ID" value="AEP08837.1"/>
    <property type="molecule type" value="Genomic_DNA"/>
</dbReference>
<organism evidence="10 11">
    <name type="scientific">Micavibrio aeruginosavorus (strain ARL-13)</name>
    <dbReference type="NCBI Taxonomy" id="856793"/>
    <lineage>
        <taxon>Bacteria</taxon>
        <taxon>Pseudomonadati</taxon>
        <taxon>Bdellovibrionota</taxon>
        <taxon>Bdellovibrionia</taxon>
        <taxon>Bdellovibrionales</taxon>
        <taxon>Pseudobdellovibrionaceae</taxon>
        <taxon>Micavibrio</taxon>
    </lineage>
</organism>
<evidence type="ECO:0000256" key="3">
    <source>
        <dbReference type="ARBA" id="ARBA00022723"/>
    </source>
</evidence>
<dbReference type="Pfam" id="PF01432">
    <property type="entry name" value="Peptidase_M3"/>
    <property type="match status" value="1"/>
</dbReference>
<comment type="cofactor">
    <cofactor evidence="7">
        <name>Zn(2+)</name>
        <dbReference type="ChEBI" id="CHEBI:29105"/>
    </cofactor>
    <text evidence="7">Binds 1 zinc ion.</text>
</comment>
<dbReference type="InterPro" id="IPR034005">
    <property type="entry name" value="M3A_DCP"/>
</dbReference>
<accession>G2KLK7</accession>
<comment type="similarity">
    <text evidence="1 7">Belongs to the peptidase M3 family.</text>
</comment>
<dbReference type="KEGG" id="mai:MICA_500"/>
<dbReference type="STRING" id="856793.MICA_500"/>
<evidence type="ECO:0000256" key="2">
    <source>
        <dbReference type="ARBA" id="ARBA00022670"/>
    </source>
</evidence>
<dbReference type="Gene3D" id="1.10.1370.40">
    <property type="match status" value="1"/>
</dbReference>
<feature type="domain" description="Peptidase M3A/M3B catalytic" evidence="9">
    <location>
        <begin position="232"/>
        <end position="680"/>
    </location>
</feature>
<dbReference type="PANTHER" id="PTHR43660">
    <property type="entry name" value="DIPEPTIDYL CARBOXYPEPTIDASE"/>
    <property type="match status" value="1"/>
</dbReference>
<evidence type="ECO:0000256" key="5">
    <source>
        <dbReference type="ARBA" id="ARBA00022833"/>
    </source>
</evidence>
<dbReference type="HOGENOM" id="CLU_001805_4_0_5"/>